<dbReference type="GO" id="GO:0004445">
    <property type="term" value="F:inositol-polyphosphate 5-phosphatase activity"/>
    <property type="evidence" value="ECO:0007669"/>
    <property type="project" value="InterPro"/>
</dbReference>
<evidence type="ECO:0000313" key="6">
    <source>
        <dbReference type="Proteomes" id="UP000287651"/>
    </source>
</evidence>
<dbReference type="GO" id="GO:0046856">
    <property type="term" value="P:phosphatidylinositol dephosphorylation"/>
    <property type="evidence" value="ECO:0007669"/>
    <property type="project" value="InterPro"/>
</dbReference>
<organism evidence="5 6">
    <name type="scientific">Ensete ventricosum</name>
    <name type="common">Abyssinian banana</name>
    <name type="synonym">Musa ensete</name>
    <dbReference type="NCBI Taxonomy" id="4639"/>
    <lineage>
        <taxon>Eukaryota</taxon>
        <taxon>Viridiplantae</taxon>
        <taxon>Streptophyta</taxon>
        <taxon>Embryophyta</taxon>
        <taxon>Tracheophyta</taxon>
        <taxon>Spermatophyta</taxon>
        <taxon>Magnoliopsida</taxon>
        <taxon>Liliopsida</taxon>
        <taxon>Zingiberales</taxon>
        <taxon>Musaceae</taxon>
        <taxon>Ensete</taxon>
    </lineage>
</organism>
<reference evidence="5 6" key="1">
    <citation type="journal article" date="2014" name="Agronomy (Basel)">
        <title>A Draft Genome Sequence for Ensete ventricosum, the Drought-Tolerant Tree Against Hunger.</title>
        <authorList>
            <person name="Harrison J."/>
            <person name="Moore K.A."/>
            <person name="Paszkiewicz K."/>
            <person name="Jones T."/>
            <person name="Grant M."/>
            <person name="Ambacheew D."/>
            <person name="Muzemil S."/>
            <person name="Studholme D.J."/>
        </authorList>
    </citation>
    <scope>NUCLEOTIDE SEQUENCE [LARGE SCALE GENOMIC DNA]</scope>
</reference>
<comment type="caution">
    <text evidence="5">The sequence shown here is derived from an EMBL/GenBank/DDBJ whole genome shotgun (WGS) entry which is preliminary data.</text>
</comment>
<feature type="compositionally biased region" description="Basic and acidic residues" evidence="3">
    <location>
        <begin position="107"/>
        <end position="116"/>
    </location>
</feature>
<gene>
    <name evidence="5" type="ORF">B296_00049388</name>
</gene>
<accession>A0A426XKK1</accession>
<dbReference type="AlphaFoldDB" id="A0A426XKK1"/>
<evidence type="ECO:0000259" key="4">
    <source>
        <dbReference type="Pfam" id="PF22669"/>
    </source>
</evidence>
<dbReference type="InterPro" id="IPR036691">
    <property type="entry name" value="Endo/exonu/phosph_ase_sf"/>
</dbReference>
<dbReference type="Proteomes" id="UP000287651">
    <property type="component" value="Unassembled WGS sequence"/>
</dbReference>
<evidence type="ECO:0000256" key="3">
    <source>
        <dbReference type="SAM" id="MobiDB-lite"/>
    </source>
</evidence>
<comment type="similarity">
    <text evidence="1">Belongs to the inositol polyphosphate 5-phosphatase family.</text>
</comment>
<dbReference type="Pfam" id="PF22669">
    <property type="entry name" value="Exo_endo_phos2"/>
    <property type="match status" value="1"/>
</dbReference>
<dbReference type="SUPFAM" id="SSF56219">
    <property type="entry name" value="DNase I-like"/>
    <property type="match status" value="1"/>
</dbReference>
<dbReference type="PANTHER" id="PTHR45666">
    <property type="entry name" value="TYPE IV INOSITOL POLYPHOSPHATE 5-PHOSPHATASE 9"/>
    <property type="match status" value="1"/>
</dbReference>
<dbReference type="PANTHER" id="PTHR45666:SF3">
    <property type="entry name" value="TYPE I INOSITOL POLYPHOSPHATE 5-PHOSPHATASE 5"/>
    <property type="match status" value="1"/>
</dbReference>
<dbReference type="Gene3D" id="3.60.10.10">
    <property type="entry name" value="Endonuclease/exonuclease/phosphatase"/>
    <property type="match status" value="1"/>
</dbReference>
<feature type="domain" description="Inositol polyphosphate-related phosphatase" evidence="4">
    <location>
        <begin position="189"/>
        <end position="379"/>
    </location>
</feature>
<evidence type="ECO:0000256" key="1">
    <source>
        <dbReference type="ARBA" id="ARBA00010768"/>
    </source>
</evidence>
<dbReference type="EMBL" id="AMZH03019709">
    <property type="protein sequence ID" value="RRT40004.1"/>
    <property type="molecule type" value="Genomic_DNA"/>
</dbReference>
<evidence type="ECO:0000256" key="2">
    <source>
        <dbReference type="ARBA" id="ARBA00022801"/>
    </source>
</evidence>
<name>A0A426XKK1_ENSVE</name>
<dbReference type="InterPro" id="IPR000300">
    <property type="entry name" value="IPPc"/>
</dbReference>
<dbReference type="GO" id="GO:0004439">
    <property type="term" value="F:phosphatidylinositol-4,5-bisphosphate 5-phosphatase activity"/>
    <property type="evidence" value="ECO:0007669"/>
    <property type="project" value="TreeGrafter"/>
</dbReference>
<evidence type="ECO:0000313" key="5">
    <source>
        <dbReference type="EMBL" id="RRT40004.1"/>
    </source>
</evidence>
<proteinExistence type="inferred from homology"/>
<protein>
    <recommendedName>
        <fullName evidence="4">Inositol polyphosphate-related phosphatase domain-containing protein</fullName>
    </recommendedName>
</protein>
<sequence>MFRSSGRVAVISSFAVVFIDLILSLSASCSIFVATWNVGGKPPRDDLDLESFLQVEGSHDIYEIVPLNAGNVLVIEDNEPAAKWLALISQAINKPGKCSPDDSDSSNDGKHGKDSKSTSGLLFFQRPSLKVLSRNYRMDGALVKTCNCTSEPSCVRRRTRQLREFITRDESSSSDEDSATPQFACSEAKSDMNYCLVASKQMVGIFLSVWVRRELVQHVGHLRVATIGRGIMGCLGNKVSSISPFRFLPVATEVGEKEGDELKRNSDVAEILKSAQFPRICKSPCRRIPERILDHEYGSTHNLLFQTSIQTMSSPRSNSTMFTFALCAELKIEREAGRVFNGWKEGKISFAPTYKYSQNSDIYAGETVKSKKKRRTPAW</sequence>
<feature type="region of interest" description="Disordered" evidence="3">
    <location>
        <begin position="95"/>
        <end position="119"/>
    </location>
</feature>
<dbReference type="GO" id="GO:0034485">
    <property type="term" value="F:phosphatidylinositol-3,4,5-trisphosphate 5-phosphatase activity"/>
    <property type="evidence" value="ECO:0007669"/>
    <property type="project" value="TreeGrafter"/>
</dbReference>
<keyword evidence="2" id="KW-0378">Hydrolase</keyword>
<dbReference type="InterPro" id="IPR045849">
    <property type="entry name" value="IP5P_plant"/>
</dbReference>